<protein>
    <recommendedName>
        <fullName evidence="4 15">NADH-ubiquinone oxidoreductase chain 4L</fullName>
        <ecNumber evidence="3 15">7.1.1.2</ecNumber>
    </recommendedName>
</protein>
<dbReference type="PANTHER" id="PTHR11434:SF0">
    <property type="entry name" value="NADH-UBIQUINONE OXIDOREDUCTASE CHAIN 4L"/>
    <property type="match status" value="1"/>
</dbReference>
<dbReference type="PANTHER" id="PTHR11434">
    <property type="entry name" value="NADH-UBIQUINONE OXIDOREDUCTASE SUBUNIT ND4L"/>
    <property type="match status" value="1"/>
</dbReference>
<evidence type="ECO:0000256" key="12">
    <source>
        <dbReference type="ARBA" id="ARBA00023075"/>
    </source>
</evidence>
<dbReference type="GO" id="GO:0008137">
    <property type="term" value="F:NADH dehydrogenase (ubiquinone) activity"/>
    <property type="evidence" value="ECO:0007669"/>
    <property type="project" value="UniProtKB-EC"/>
</dbReference>
<geneLocation type="mitochondrion" evidence="16"/>
<evidence type="ECO:0000256" key="15">
    <source>
        <dbReference type="RuleBase" id="RU004419"/>
    </source>
</evidence>
<evidence type="ECO:0000256" key="7">
    <source>
        <dbReference type="ARBA" id="ARBA00022692"/>
    </source>
</evidence>
<comment type="subcellular location">
    <subcellularLocation>
        <location evidence="15">Mitochondrion inner membrane</location>
        <topology evidence="15">Multi-pass membrane protein</topology>
    </subcellularLocation>
    <subcellularLocation>
        <location evidence="1">Mitochondrion membrane</location>
        <topology evidence="1">Multi-pass membrane protein</topology>
    </subcellularLocation>
</comment>
<dbReference type="GO" id="GO:0016651">
    <property type="term" value="F:oxidoreductase activity, acting on NAD(P)H"/>
    <property type="evidence" value="ECO:0007669"/>
    <property type="project" value="InterPro"/>
</dbReference>
<keyword evidence="8 15" id="KW-1278">Translocase</keyword>
<dbReference type="InterPro" id="IPR001133">
    <property type="entry name" value="NADH_UbQ_OxRdtase_chain4L/K"/>
</dbReference>
<dbReference type="GO" id="GO:0042773">
    <property type="term" value="P:ATP synthesis coupled electron transport"/>
    <property type="evidence" value="ECO:0007669"/>
    <property type="project" value="UniProtKB-UniRule"/>
</dbReference>
<evidence type="ECO:0000256" key="2">
    <source>
        <dbReference type="ARBA" id="ARBA00010519"/>
    </source>
</evidence>
<keyword evidence="5 15" id="KW-0813">Transport</keyword>
<comment type="similarity">
    <text evidence="2 15">Belongs to the complex I subunit 4L family.</text>
</comment>
<dbReference type="Gene3D" id="1.10.287.3510">
    <property type="match status" value="1"/>
</dbReference>
<evidence type="ECO:0000256" key="10">
    <source>
        <dbReference type="ARBA" id="ARBA00022989"/>
    </source>
</evidence>
<feature type="transmembrane region" description="Helical" evidence="15">
    <location>
        <begin position="6"/>
        <end position="23"/>
    </location>
</feature>
<organism evidence="16">
    <name type="scientific">Sepiola robusta</name>
    <dbReference type="NCBI Taxonomy" id="70197"/>
    <lineage>
        <taxon>Eukaryota</taxon>
        <taxon>Metazoa</taxon>
        <taxon>Spiralia</taxon>
        <taxon>Lophotrochozoa</taxon>
        <taxon>Mollusca</taxon>
        <taxon>Cephalopoda</taxon>
        <taxon>Coleoidea</taxon>
        <taxon>Decapodiformes</taxon>
        <taxon>Sepiida</taxon>
        <taxon>Sepiolidae</taxon>
        <taxon>Sepiolinae</taxon>
        <taxon>Sepiola</taxon>
    </lineage>
</organism>
<feature type="transmembrane region" description="Helical" evidence="15">
    <location>
        <begin position="35"/>
        <end position="53"/>
    </location>
</feature>
<accession>A0A8F5CEQ8</accession>
<evidence type="ECO:0000256" key="13">
    <source>
        <dbReference type="ARBA" id="ARBA00023128"/>
    </source>
</evidence>
<keyword evidence="15" id="KW-0999">Mitochondrion inner membrane</keyword>
<evidence type="ECO:0000256" key="6">
    <source>
        <dbReference type="ARBA" id="ARBA00022660"/>
    </source>
</evidence>
<dbReference type="AlphaFoldDB" id="A0A8F5CEQ8"/>
<keyword evidence="6 15" id="KW-0679">Respiratory chain</keyword>
<keyword evidence="12 15" id="KW-0830">Ubiquinone</keyword>
<name>A0A8F5CEQ8_9MOLL</name>
<dbReference type="EC" id="7.1.1.2" evidence="3 15"/>
<proteinExistence type="inferred from homology"/>
<gene>
    <name evidence="16" type="primary">ND4L</name>
</gene>
<dbReference type="GO" id="GO:0030964">
    <property type="term" value="C:NADH dehydrogenase complex"/>
    <property type="evidence" value="ECO:0007669"/>
    <property type="project" value="TreeGrafter"/>
</dbReference>
<keyword evidence="14 15" id="KW-0472">Membrane</keyword>
<comment type="catalytic activity">
    <reaction evidence="15">
        <text>a ubiquinone + NADH + 5 H(+)(in) = a ubiquinol + NAD(+) + 4 H(+)(out)</text>
        <dbReference type="Rhea" id="RHEA:29091"/>
        <dbReference type="Rhea" id="RHEA-COMP:9565"/>
        <dbReference type="Rhea" id="RHEA-COMP:9566"/>
        <dbReference type="ChEBI" id="CHEBI:15378"/>
        <dbReference type="ChEBI" id="CHEBI:16389"/>
        <dbReference type="ChEBI" id="CHEBI:17976"/>
        <dbReference type="ChEBI" id="CHEBI:57540"/>
        <dbReference type="ChEBI" id="CHEBI:57945"/>
        <dbReference type="EC" id="7.1.1.2"/>
    </reaction>
</comment>
<keyword evidence="10 15" id="KW-1133">Transmembrane helix</keyword>
<dbReference type="Pfam" id="PF00420">
    <property type="entry name" value="Oxidored_q2"/>
    <property type="match status" value="1"/>
</dbReference>
<evidence type="ECO:0000256" key="8">
    <source>
        <dbReference type="ARBA" id="ARBA00022967"/>
    </source>
</evidence>
<evidence type="ECO:0000256" key="4">
    <source>
        <dbReference type="ARBA" id="ARBA00016612"/>
    </source>
</evidence>
<evidence type="ECO:0000256" key="5">
    <source>
        <dbReference type="ARBA" id="ARBA00022448"/>
    </source>
</evidence>
<evidence type="ECO:0000256" key="1">
    <source>
        <dbReference type="ARBA" id="ARBA00004225"/>
    </source>
</evidence>
<reference evidence="16" key="1">
    <citation type="journal article" date="2021" name="Commun. Biol.">
        <title>Phylogenomics illuminates the evolution of bobtail and bottletail squid (order Sepiolida).</title>
        <authorList>
            <person name="Sanchez G."/>
            <person name="Fernandez-Alvarez F.A."/>
            <person name="Taite M."/>
            <person name="Sugimoto C."/>
            <person name="Jolly J."/>
            <person name="Simakov O."/>
            <person name="Marletaz F."/>
            <person name="Allcock L."/>
            <person name="Rokhsar D.S."/>
        </authorList>
    </citation>
    <scope>NUCLEOTIDE SEQUENCE</scope>
</reference>
<evidence type="ECO:0000256" key="14">
    <source>
        <dbReference type="ARBA" id="ARBA00023136"/>
    </source>
</evidence>
<keyword evidence="7 15" id="KW-0812">Transmembrane</keyword>
<keyword evidence="11 15" id="KW-0520">NAD</keyword>
<keyword evidence="9 15" id="KW-0249">Electron transport</keyword>
<dbReference type="GeneID" id="74548349"/>
<dbReference type="InterPro" id="IPR039428">
    <property type="entry name" value="NUOK/Mnh_C1-like"/>
</dbReference>
<dbReference type="GO" id="GO:0005743">
    <property type="term" value="C:mitochondrial inner membrane"/>
    <property type="evidence" value="ECO:0007669"/>
    <property type="project" value="UniProtKB-SubCell"/>
</dbReference>
<sequence length="98" mass="11220">MNMSGEMLFSLFIYISGIVILLFQWKHILNMMLSFEIMMLGIIFLFLLSWGIFSNDYSLMMVIVVFGVCEASLGLSLLVSMVRAHGNDYVKSLNMHKL</sequence>
<evidence type="ECO:0000313" key="16">
    <source>
        <dbReference type="EMBL" id="QXJ42292.1"/>
    </source>
</evidence>
<evidence type="ECO:0000256" key="3">
    <source>
        <dbReference type="ARBA" id="ARBA00012944"/>
    </source>
</evidence>
<keyword evidence="13 15" id="KW-0496">Mitochondrion</keyword>
<evidence type="ECO:0000256" key="11">
    <source>
        <dbReference type="ARBA" id="ARBA00023027"/>
    </source>
</evidence>
<dbReference type="EMBL" id="MW478843">
    <property type="protein sequence ID" value="QXJ42292.1"/>
    <property type="molecule type" value="Genomic_DNA"/>
</dbReference>
<comment type="function">
    <text evidence="15">Core subunit of the mitochondrial membrane respiratory chain NADH dehydrogenase (Complex I) which catalyzes electron transfer from NADH through the respiratory chain, using ubiquinone as an electron acceptor.</text>
</comment>
<evidence type="ECO:0000256" key="9">
    <source>
        <dbReference type="ARBA" id="ARBA00022982"/>
    </source>
</evidence>
<feature type="transmembrane region" description="Helical" evidence="15">
    <location>
        <begin position="59"/>
        <end position="82"/>
    </location>
</feature>
<dbReference type="RefSeq" id="YP_010454263.1">
    <property type="nucleotide sequence ID" value="NC_065650.1"/>
</dbReference>
<dbReference type="CTD" id="4539"/>